<reference evidence="2 3" key="1">
    <citation type="submission" date="2013-08" db="EMBL/GenBank/DDBJ databases">
        <authorList>
            <person name="Durkin A.S."/>
            <person name="Haft D.R."/>
            <person name="McCorrison J."/>
            <person name="Torralba M."/>
            <person name="Gillis M."/>
            <person name="Haft D.H."/>
            <person name="Methe B."/>
            <person name="Sutton G."/>
            <person name="Nelson K.E."/>
        </authorList>
    </citation>
    <scope>NUCLEOTIDE SEQUENCE [LARGE SCALE GENOMIC DNA]</scope>
    <source>
        <strain evidence="2 3">F0195</strain>
    </source>
</reference>
<evidence type="ECO:0000256" key="1">
    <source>
        <dbReference type="SAM" id="MobiDB-lite"/>
    </source>
</evidence>
<feature type="region of interest" description="Disordered" evidence="1">
    <location>
        <begin position="20"/>
        <end position="39"/>
    </location>
</feature>
<protein>
    <submittedName>
        <fullName evidence="2">Uncharacterized protein</fullName>
    </submittedName>
</protein>
<evidence type="ECO:0000313" key="3">
    <source>
        <dbReference type="Proteomes" id="UP000016638"/>
    </source>
</evidence>
<accession>U2TJB1</accession>
<gene>
    <name evidence="2" type="ORF">HMPREF1316_2622</name>
</gene>
<dbReference type="AlphaFoldDB" id="U2TJB1"/>
<dbReference type="EMBL" id="AWEZ01000068">
    <property type="protein sequence ID" value="ERL06268.1"/>
    <property type="molecule type" value="Genomic_DNA"/>
</dbReference>
<proteinExistence type="predicted"/>
<dbReference type="PATRIC" id="fig|1125712.3.peg.2270"/>
<organism evidence="2 3">
    <name type="scientific">Olsenella profusa F0195</name>
    <dbReference type="NCBI Taxonomy" id="1125712"/>
    <lineage>
        <taxon>Bacteria</taxon>
        <taxon>Bacillati</taxon>
        <taxon>Actinomycetota</taxon>
        <taxon>Coriobacteriia</taxon>
        <taxon>Coriobacteriales</taxon>
        <taxon>Atopobiaceae</taxon>
        <taxon>Olsenella</taxon>
    </lineage>
</organism>
<comment type="caution">
    <text evidence="2">The sequence shown here is derived from an EMBL/GenBank/DDBJ whole genome shotgun (WGS) entry which is preliminary data.</text>
</comment>
<keyword evidence="3" id="KW-1185">Reference proteome</keyword>
<sequence length="39" mass="4425">MARKRLGAIHAIMRDRVPYEEPPVTENVQGSHPDPLTEL</sequence>
<dbReference type="Proteomes" id="UP000016638">
    <property type="component" value="Unassembled WGS sequence"/>
</dbReference>
<evidence type="ECO:0000313" key="2">
    <source>
        <dbReference type="EMBL" id="ERL06268.1"/>
    </source>
</evidence>
<name>U2TJB1_9ACTN</name>